<evidence type="ECO:0000313" key="2">
    <source>
        <dbReference type="EMBL" id="HHY27844.1"/>
    </source>
</evidence>
<reference evidence="2 3" key="1">
    <citation type="journal article" date="2020" name="Biotechnol. Biofuels">
        <title>New insights from the biogas microbiome by comprehensive genome-resolved metagenomics of nearly 1600 species originating from multiple anaerobic digesters.</title>
        <authorList>
            <person name="Campanaro S."/>
            <person name="Treu L."/>
            <person name="Rodriguez-R L.M."/>
            <person name="Kovalovszki A."/>
            <person name="Ziels R.M."/>
            <person name="Maus I."/>
            <person name="Zhu X."/>
            <person name="Kougias P.G."/>
            <person name="Basile A."/>
            <person name="Luo G."/>
            <person name="Schluter A."/>
            <person name="Konstantinidis K.T."/>
            <person name="Angelidaki I."/>
        </authorList>
    </citation>
    <scope>NUCLEOTIDE SEQUENCE [LARGE SCALE GENOMIC DNA]</scope>
    <source>
        <strain evidence="2">AS05jafATM_4</strain>
    </source>
</reference>
<comment type="caution">
    <text evidence="2">The sequence shown here is derived from an EMBL/GenBank/DDBJ whole genome shotgun (WGS) entry which is preliminary data.</text>
</comment>
<evidence type="ECO:0008006" key="4">
    <source>
        <dbReference type="Google" id="ProtNLM"/>
    </source>
</evidence>
<dbReference type="Proteomes" id="UP000553059">
    <property type="component" value="Unassembled WGS sequence"/>
</dbReference>
<name>A0A7C6Z5W3_9FIRM</name>
<evidence type="ECO:0000313" key="3">
    <source>
        <dbReference type="Proteomes" id="UP000553059"/>
    </source>
</evidence>
<organism evidence="2 3">
    <name type="scientific">Desulfitobacterium dehalogenans</name>
    <dbReference type="NCBI Taxonomy" id="36854"/>
    <lineage>
        <taxon>Bacteria</taxon>
        <taxon>Bacillati</taxon>
        <taxon>Bacillota</taxon>
        <taxon>Clostridia</taxon>
        <taxon>Eubacteriales</taxon>
        <taxon>Desulfitobacteriaceae</taxon>
        <taxon>Desulfitobacterium</taxon>
    </lineage>
</organism>
<protein>
    <recommendedName>
        <fullName evidence="4">DUF4878 domain-containing protein</fullName>
    </recommendedName>
</protein>
<keyword evidence="1" id="KW-0472">Membrane</keyword>
<proteinExistence type="predicted"/>
<dbReference type="AlphaFoldDB" id="A0A7C6Z5W3"/>
<dbReference type="EMBL" id="DUTF01000305">
    <property type="protein sequence ID" value="HHY27844.1"/>
    <property type="molecule type" value="Genomic_DNA"/>
</dbReference>
<sequence length="136" mass="15138">MAGKDQSKGRGELGYITLLILILVAIFSSYGLEMYVKAHSENKIARREVSSRQAIYGAEGGIEWAKVMLEKDPAFMGGEISIGEGTVKVKVIAREGDYTVTSLAQYGRAQRKLKVELEKVDGRWLITKYQEIHGNE</sequence>
<gene>
    <name evidence="2" type="ORF">GX523_14080</name>
</gene>
<keyword evidence="1" id="KW-0812">Transmembrane</keyword>
<feature type="transmembrane region" description="Helical" evidence="1">
    <location>
        <begin position="12"/>
        <end position="32"/>
    </location>
</feature>
<keyword evidence="1" id="KW-1133">Transmembrane helix</keyword>
<accession>A0A7C6Z5W3</accession>
<evidence type="ECO:0000256" key="1">
    <source>
        <dbReference type="SAM" id="Phobius"/>
    </source>
</evidence>